<evidence type="ECO:0000313" key="2">
    <source>
        <dbReference type="EMBL" id="OEL16122.1"/>
    </source>
</evidence>
<dbReference type="EMBL" id="LWDX02063992">
    <property type="protein sequence ID" value="OEL16122.1"/>
    <property type="molecule type" value="Genomic_DNA"/>
</dbReference>
<feature type="region of interest" description="Disordered" evidence="1">
    <location>
        <begin position="1"/>
        <end position="29"/>
    </location>
</feature>
<gene>
    <name evidence="2" type="ORF">BAE44_0022861</name>
</gene>
<proteinExistence type="predicted"/>
<feature type="compositionally biased region" description="Basic and acidic residues" evidence="1">
    <location>
        <begin position="12"/>
        <end position="22"/>
    </location>
</feature>
<protein>
    <submittedName>
        <fullName evidence="2">Uncharacterized protein</fullName>
    </submittedName>
</protein>
<feature type="compositionally biased region" description="Basic and acidic residues" evidence="1">
    <location>
        <begin position="55"/>
        <end position="67"/>
    </location>
</feature>
<evidence type="ECO:0000256" key="1">
    <source>
        <dbReference type="SAM" id="MobiDB-lite"/>
    </source>
</evidence>
<organism evidence="2 3">
    <name type="scientific">Dichanthelium oligosanthes</name>
    <dbReference type="NCBI Taxonomy" id="888268"/>
    <lineage>
        <taxon>Eukaryota</taxon>
        <taxon>Viridiplantae</taxon>
        <taxon>Streptophyta</taxon>
        <taxon>Embryophyta</taxon>
        <taxon>Tracheophyta</taxon>
        <taxon>Spermatophyta</taxon>
        <taxon>Magnoliopsida</taxon>
        <taxon>Liliopsida</taxon>
        <taxon>Poales</taxon>
        <taxon>Poaceae</taxon>
        <taxon>PACMAD clade</taxon>
        <taxon>Panicoideae</taxon>
        <taxon>Panicodae</taxon>
        <taxon>Paniceae</taxon>
        <taxon>Dichantheliinae</taxon>
        <taxon>Dichanthelium</taxon>
    </lineage>
</organism>
<feature type="compositionally biased region" description="Basic residues" evidence="1">
    <location>
        <begin position="1"/>
        <end position="11"/>
    </location>
</feature>
<feature type="non-terminal residue" evidence="2">
    <location>
        <position position="1"/>
    </location>
</feature>
<accession>A0A1E5UT80</accession>
<feature type="compositionally biased region" description="Basic and acidic residues" evidence="1">
    <location>
        <begin position="84"/>
        <end position="106"/>
    </location>
</feature>
<dbReference type="AlphaFoldDB" id="A0A1E5UT80"/>
<name>A0A1E5UT80_9POAL</name>
<reference evidence="2 3" key="1">
    <citation type="submission" date="2016-09" db="EMBL/GenBank/DDBJ databases">
        <title>The draft genome of Dichanthelium oligosanthes: A C3 panicoid grass species.</title>
        <authorList>
            <person name="Studer A.J."/>
            <person name="Schnable J.C."/>
            <person name="Brutnell T.P."/>
        </authorList>
    </citation>
    <scope>NUCLEOTIDE SEQUENCE [LARGE SCALE GENOMIC DNA]</scope>
    <source>
        <strain evidence="3">cv. Kellogg 1175</strain>
        <tissue evidence="2">Leaf</tissue>
    </source>
</reference>
<feature type="region of interest" description="Disordered" evidence="1">
    <location>
        <begin position="47"/>
        <end position="118"/>
    </location>
</feature>
<sequence>LLIIHHRKPQRRQREPRRENKRAPARGSMACMRAAACLKFKSTIFQRVGHRNPSKRQDKVSGGDTARRPASASRRTVPRRPRRSMRERLRDDERCAAMDGSGRGEMDAAEQVPRMRGS</sequence>
<keyword evidence="3" id="KW-1185">Reference proteome</keyword>
<evidence type="ECO:0000313" key="3">
    <source>
        <dbReference type="Proteomes" id="UP000095767"/>
    </source>
</evidence>
<dbReference type="Proteomes" id="UP000095767">
    <property type="component" value="Unassembled WGS sequence"/>
</dbReference>
<comment type="caution">
    <text evidence="2">The sequence shown here is derived from an EMBL/GenBank/DDBJ whole genome shotgun (WGS) entry which is preliminary data.</text>
</comment>